<name>A0ACC0DC35_9PEZI</name>
<dbReference type="Proteomes" id="UP001497680">
    <property type="component" value="Unassembled WGS sequence"/>
</dbReference>
<comment type="caution">
    <text evidence="1">The sequence shown here is derived from an EMBL/GenBank/DDBJ whole genome shotgun (WGS) entry which is preliminary data.</text>
</comment>
<reference evidence="1 2" key="1">
    <citation type="journal article" date="2022" name="New Phytol.">
        <title>Ecological generalism drives hyperdiversity of secondary metabolite gene clusters in xylarialean endophytes.</title>
        <authorList>
            <person name="Franco M.E.E."/>
            <person name="Wisecaver J.H."/>
            <person name="Arnold A.E."/>
            <person name="Ju Y.M."/>
            <person name="Slot J.C."/>
            <person name="Ahrendt S."/>
            <person name="Moore L.P."/>
            <person name="Eastman K.E."/>
            <person name="Scott K."/>
            <person name="Konkel Z."/>
            <person name="Mondo S.J."/>
            <person name="Kuo A."/>
            <person name="Hayes R.D."/>
            <person name="Haridas S."/>
            <person name="Andreopoulos B."/>
            <person name="Riley R."/>
            <person name="LaButti K."/>
            <person name="Pangilinan J."/>
            <person name="Lipzen A."/>
            <person name="Amirebrahimi M."/>
            <person name="Yan J."/>
            <person name="Adam C."/>
            <person name="Keymanesh K."/>
            <person name="Ng V."/>
            <person name="Louie K."/>
            <person name="Northen T."/>
            <person name="Drula E."/>
            <person name="Henrissat B."/>
            <person name="Hsieh H.M."/>
            <person name="Youens-Clark K."/>
            <person name="Lutzoni F."/>
            <person name="Miadlikowska J."/>
            <person name="Eastwood D.C."/>
            <person name="Hamelin R.C."/>
            <person name="Grigoriev I.V."/>
            <person name="U'Ren J.M."/>
        </authorList>
    </citation>
    <scope>NUCLEOTIDE SEQUENCE [LARGE SCALE GENOMIC DNA]</scope>
    <source>
        <strain evidence="1 2">ER1909</strain>
    </source>
</reference>
<sequence>MRQSLWGKSSVTISANGPNYPTNGGPAVGKANIQFGFQDSPAVSHSFIDFRTELHLMIDRHILAAANTVIANIPRMKSIVVYTVELRLEVRRPLMRQMGSSLRPQQQSSARYTSTN</sequence>
<proteinExistence type="predicted"/>
<evidence type="ECO:0000313" key="2">
    <source>
        <dbReference type="Proteomes" id="UP001497680"/>
    </source>
</evidence>
<keyword evidence="2" id="KW-1185">Reference proteome</keyword>
<accession>A0ACC0DC35</accession>
<protein>
    <submittedName>
        <fullName evidence="1">Uncharacterized protein</fullName>
    </submittedName>
</protein>
<organism evidence="1 2">
    <name type="scientific">Hypoxylon rubiginosum</name>
    <dbReference type="NCBI Taxonomy" id="110542"/>
    <lineage>
        <taxon>Eukaryota</taxon>
        <taxon>Fungi</taxon>
        <taxon>Dikarya</taxon>
        <taxon>Ascomycota</taxon>
        <taxon>Pezizomycotina</taxon>
        <taxon>Sordariomycetes</taxon>
        <taxon>Xylariomycetidae</taxon>
        <taxon>Xylariales</taxon>
        <taxon>Hypoxylaceae</taxon>
        <taxon>Hypoxylon</taxon>
    </lineage>
</organism>
<evidence type="ECO:0000313" key="1">
    <source>
        <dbReference type="EMBL" id="KAI6090249.1"/>
    </source>
</evidence>
<gene>
    <name evidence="1" type="ORF">F4821DRAFT_27989</name>
</gene>
<dbReference type="EMBL" id="MU394291">
    <property type="protein sequence ID" value="KAI6090249.1"/>
    <property type="molecule type" value="Genomic_DNA"/>
</dbReference>